<proteinExistence type="predicted"/>
<dbReference type="InterPro" id="IPR017039">
    <property type="entry name" value="Virul_fac_BrkB"/>
</dbReference>
<keyword evidence="2" id="KW-1003">Cell membrane</keyword>
<dbReference type="Proteomes" id="UP000281647">
    <property type="component" value="Unassembled WGS sequence"/>
</dbReference>
<evidence type="ECO:0000256" key="6">
    <source>
        <dbReference type="SAM" id="Phobius"/>
    </source>
</evidence>
<reference evidence="7 8" key="1">
    <citation type="submission" date="2018-11" db="EMBL/GenBank/DDBJ databases">
        <title>Pseudaminobacter arsenicus sp. nov., an arsenic-resistant bacterium isolated from arsenic-rich aquifers.</title>
        <authorList>
            <person name="Mu Y."/>
        </authorList>
    </citation>
    <scope>NUCLEOTIDE SEQUENCE [LARGE SCALE GENOMIC DNA]</scope>
    <source>
        <strain evidence="7 8">CB3</strain>
    </source>
</reference>
<keyword evidence="3 6" id="KW-0812">Transmembrane</keyword>
<feature type="transmembrane region" description="Helical" evidence="6">
    <location>
        <begin position="92"/>
        <end position="111"/>
    </location>
</feature>
<gene>
    <name evidence="7" type="ORF">EET67_11800</name>
</gene>
<dbReference type="EMBL" id="RKST01000010">
    <property type="protein sequence ID" value="RUM97741.1"/>
    <property type="molecule type" value="Genomic_DNA"/>
</dbReference>
<feature type="transmembrane region" description="Helical" evidence="6">
    <location>
        <begin position="178"/>
        <end position="199"/>
    </location>
</feature>
<sequence length="283" mass="31247">MRKIVAIRRVLFDALGHFNDDDGWSMASHLAITALMALFPFLIFATTLASFLGAQAFAETAVHIVFDTWPEQIAAPIAREVVNVLTVQRSDLLTFGVVLAAFFASNGIEALRTSLNRAYRVIETRSFIYRRLQSLAFVVIATVGFLVISVLLLFAPILARLAQANFEWVRPYMGTITLWRFIIASTVIVLGLIAVHFWLPAGKRRFTAIVPGIIFTLIGWLVGSTIFAAYLDRFSSYVTTYAGLASIMIAVVFLYIVSAIFILGGELNAAISRYLEARARVGA</sequence>
<keyword evidence="5 6" id="KW-0472">Membrane</keyword>
<evidence type="ECO:0000256" key="2">
    <source>
        <dbReference type="ARBA" id="ARBA00022475"/>
    </source>
</evidence>
<dbReference type="PIRSF" id="PIRSF035875">
    <property type="entry name" value="RNase_BN"/>
    <property type="match status" value="1"/>
</dbReference>
<protein>
    <submittedName>
        <fullName evidence="7">YihY/virulence factor BrkB family protein</fullName>
    </submittedName>
</protein>
<evidence type="ECO:0000313" key="7">
    <source>
        <dbReference type="EMBL" id="RUM97741.1"/>
    </source>
</evidence>
<organism evidence="7 8">
    <name type="scientific">Borborobacter arsenicus</name>
    <dbReference type="NCBI Taxonomy" id="1851146"/>
    <lineage>
        <taxon>Bacteria</taxon>
        <taxon>Pseudomonadati</taxon>
        <taxon>Pseudomonadota</taxon>
        <taxon>Alphaproteobacteria</taxon>
        <taxon>Hyphomicrobiales</taxon>
        <taxon>Phyllobacteriaceae</taxon>
        <taxon>Borborobacter</taxon>
    </lineage>
</organism>
<keyword evidence="4 6" id="KW-1133">Transmembrane helix</keyword>
<dbReference type="Pfam" id="PF03631">
    <property type="entry name" value="Virul_fac_BrkB"/>
    <property type="match status" value="1"/>
</dbReference>
<dbReference type="PANTHER" id="PTHR30213:SF0">
    <property type="entry name" value="UPF0761 MEMBRANE PROTEIN YIHY"/>
    <property type="match status" value="1"/>
</dbReference>
<evidence type="ECO:0000256" key="1">
    <source>
        <dbReference type="ARBA" id="ARBA00004651"/>
    </source>
</evidence>
<feature type="transmembrane region" description="Helical" evidence="6">
    <location>
        <begin position="206"/>
        <end position="230"/>
    </location>
</feature>
<feature type="transmembrane region" description="Helical" evidence="6">
    <location>
        <begin position="242"/>
        <end position="263"/>
    </location>
</feature>
<dbReference type="GO" id="GO:0005886">
    <property type="term" value="C:plasma membrane"/>
    <property type="evidence" value="ECO:0007669"/>
    <property type="project" value="UniProtKB-SubCell"/>
</dbReference>
<name>A0A432V6G0_9HYPH</name>
<evidence type="ECO:0000256" key="3">
    <source>
        <dbReference type="ARBA" id="ARBA00022692"/>
    </source>
</evidence>
<evidence type="ECO:0000256" key="5">
    <source>
        <dbReference type="ARBA" id="ARBA00023136"/>
    </source>
</evidence>
<evidence type="ECO:0000256" key="4">
    <source>
        <dbReference type="ARBA" id="ARBA00022989"/>
    </source>
</evidence>
<dbReference type="PANTHER" id="PTHR30213">
    <property type="entry name" value="INNER MEMBRANE PROTEIN YHJD"/>
    <property type="match status" value="1"/>
</dbReference>
<dbReference type="NCBIfam" id="TIGR00765">
    <property type="entry name" value="yihY_not_rbn"/>
    <property type="match status" value="1"/>
</dbReference>
<dbReference type="AlphaFoldDB" id="A0A432V6G0"/>
<feature type="transmembrane region" description="Helical" evidence="6">
    <location>
        <begin position="30"/>
        <end position="52"/>
    </location>
</feature>
<feature type="transmembrane region" description="Helical" evidence="6">
    <location>
        <begin position="132"/>
        <end position="158"/>
    </location>
</feature>
<comment type="subcellular location">
    <subcellularLocation>
        <location evidence="1">Cell membrane</location>
        <topology evidence="1">Multi-pass membrane protein</topology>
    </subcellularLocation>
</comment>
<dbReference type="OrthoDB" id="7163777at2"/>
<evidence type="ECO:0000313" key="8">
    <source>
        <dbReference type="Proteomes" id="UP000281647"/>
    </source>
</evidence>
<dbReference type="RefSeq" id="WP_128625046.1">
    <property type="nucleotide sequence ID" value="NZ_ML133510.1"/>
</dbReference>
<comment type="caution">
    <text evidence="7">The sequence shown here is derived from an EMBL/GenBank/DDBJ whole genome shotgun (WGS) entry which is preliminary data.</text>
</comment>
<accession>A0A432V6G0</accession>
<keyword evidence="8" id="KW-1185">Reference proteome</keyword>